<evidence type="ECO:0000256" key="1">
    <source>
        <dbReference type="ARBA" id="ARBA00004651"/>
    </source>
</evidence>
<name>A0A7G7MLU0_9PSEU</name>
<feature type="transmembrane region" description="Helical" evidence="6">
    <location>
        <begin position="263"/>
        <end position="282"/>
    </location>
</feature>
<dbReference type="Pfam" id="PF02653">
    <property type="entry name" value="BPD_transp_2"/>
    <property type="match status" value="1"/>
</dbReference>
<feature type="transmembrane region" description="Helical" evidence="6">
    <location>
        <begin position="185"/>
        <end position="205"/>
    </location>
</feature>
<dbReference type="EMBL" id="CP060131">
    <property type="protein sequence ID" value="QNG53751.1"/>
    <property type="molecule type" value="Genomic_DNA"/>
</dbReference>
<proteinExistence type="predicted"/>
<keyword evidence="2" id="KW-1003">Cell membrane</keyword>
<feature type="transmembrane region" description="Helical" evidence="6">
    <location>
        <begin position="235"/>
        <end position="257"/>
    </location>
</feature>
<reference evidence="7 8" key="1">
    <citation type="submission" date="2020-08" db="EMBL/GenBank/DDBJ databases">
        <authorList>
            <person name="Mo P."/>
        </authorList>
    </citation>
    <scope>NUCLEOTIDE SEQUENCE [LARGE SCALE GENOMIC DNA]</scope>
    <source>
        <strain evidence="7 8">CGMCC 4.1532</strain>
    </source>
</reference>
<feature type="transmembrane region" description="Helical" evidence="6">
    <location>
        <begin position="289"/>
        <end position="307"/>
    </location>
</feature>
<protein>
    <submittedName>
        <fullName evidence="7">Branched-chain amino acid ABC transporter permease</fullName>
    </submittedName>
</protein>
<dbReference type="GO" id="GO:0015658">
    <property type="term" value="F:branched-chain amino acid transmembrane transporter activity"/>
    <property type="evidence" value="ECO:0007669"/>
    <property type="project" value="InterPro"/>
</dbReference>
<feature type="transmembrane region" description="Helical" evidence="6">
    <location>
        <begin position="313"/>
        <end position="335"/>
    </location>
</feature>
<evidence type="ECO:0000256" key="2">
    <source>
        <dbReference type="ARBA" id="ARBA00022475"/>
    </source>
</evidence>
<feature type="transmembrane region" description="Helical" evidence="6">
    <location>
        <begin position="83"/>
        <end position="100"/>
    </location>
</feature>
<sequence>MTATTEAPPAAPRRGPRVVVRGGRTHRTALAALAVAALLAAAGGAGLDPFLRGQVTLVLIYAVAISGLNLVNGYTGLISVGHSAFFGLGAYVTGVLVVRFDQDPLSTIPTAMALCFVVGLAVGIPALRLHGLYLATVTLALGIAFPEVVARLEGLTGGAAGLQIPRRLLAPPPWTGLTVGQKDLWIYWLSVVLLAVVLLAVHNLVTSRFGLAMRAVRDHEVAAAASGVDLARVKVLVFGLSGAVTGLGGCLFAMYIGSLSASGSFSLLQAIALLTGLVIGGSATRTGPLVGAFAVVFLPYWTSSIGAGQLASVLFGVVLIAIVFVMPEGIVGGLARLSRRVLVVRPAPPHPPSAPKDAP</sequence>
<keyword evidence="5 6" id="KW-0472">Membrane</keyword>
<dbReference type="AlphaFoldDB" id="A0A7G7MLU0"/>
<evidence type="ECO:0000313" key="7">
    <source>
        <dbReference type="EMBL" id="QNG53751.1"/>
    </source>
</evidence>
<dbReference type="RefSeq" id="WP_185720577.1">
    <property type="nucleotide sequence ID" value="NZ_BAAAWI010000001.1"/>
</dbReference>
<evidence type="ECO:0000256" key="3">
    <source>
        <dbReference type="ARBA" id="ARBA00022692"/>
    </source>
</evidence>
<evidence type="ECO:0000256" key="4">
    <source>
        <dbReference type="ARBA" id="ARBA00022989"/>
    </source>
</evidence>
<gene>
    <name evidence="7" type="ORF">H6H00_07385</name>
</gene>
<feature type="transmembrane region" description="Helical" evidence="6">
    <location>
        <begin position="131"/>
        <end position="149"/>
    </location>
</feature>
<dbReference type="KEGG" id="ppel:H6H00_07385"/>
<dbReference type="PANTHER" id="PTHR30482:SF10">
    <property type="entry name" value="HIGH-AFFINITY BRANCHED-CHAIN AMINO ACID TRANSPORT PROTEIN BRAE"/>
    <property type="match status" value="1"/>
</dbReference>
<comment type="subcellular location">
    <subcellularLocation>
        <location evidence="1">Cell membrane</location>
        <topology evidence="1">Multi-pass membrane protein</topology>
    </subcellularLocation>
</comment>
<keyword evidence="8" id="KW-1185">Reference proteome</keyword>
<dbReference type="CDD" id="cd06581">
    <property type="entry name" value="TM_PBP1_LivM_like"/>
    <property type="match status" value="1"/>
</dbReference>
<dbReference type="PANTHER" id="PTHR30482">
    <property type="entry name" value="HIGH-AFFINITY BRANCHED-CHAIN AMINO ACID TRANSPORT SYSTEM PERMEASE"/>
    <property type="match status" value="1"/>
</dbReference>
<dbReference type="Proteomes" id="UP000515728">
    <property type="component" value="Chromosome"/>
</dbReference>
<dbReference type="InterPro" id="IPR001851">
    <property type="entry name" value="ABC_transp_permease"/>
</dbReference>
<accession>A0A7G7MLU0</accession>
<dbReference type="InterPro" id="IPR043428">
    <property type="entry name" value="LivM-like"/>
</dbReference>
<keyword evidence="3 6" id="KW-0812">Transmembrane</keyword>
<organism evidence="7 8">
    <name type="scientific">Pseudonocardia petroleophila</name>
    <dbReference type="NCBI Taxonomy" id="37331"/>
    <lineage>
        <taxon>Bacteria</taxon>
        <taxon>Bacillati</taxon>
        <taxon>Actinomycetota</taxon>
        <taxon>Actinomycetes</taxon>
        <taxon>Pseudonocardiales</taxon>
        <taxon>Pseudonocardiaceae</taxon>
        <taxon>Pseudonocardia</taxon>
    </lineage>
</organism>
<keyword evidence="4 6" id="KW-1133">Transmembrane helix</keyword>
<dbReference type="GO" id="GO:0005886">
    <property type="term" value="C:plasma membrane"/>
    <property type="evidence" value="ECO:0007669"/>
    <property type="project" value="UniProtKB-SubCell"/>
</dbReference>
<evidence type="ECO:0000256" key="6">
    <source>
        <dbReference type="SAM" id="Phobius"/>
    </source>
</evidence>
<feature type="transmembrane region" description="Helical" evidence="6">
    <location>
        <begin position="106"/>
        <end position="124"/>
    </location>
</feature>
<evidence type="ECO:0000313" key="8">
    <source>
        <dbReference type="Proteomes" id="UP000515728"/>
    </source>
</evidence>
<evidence type="ECO:0000256" key="5">
    <source>
        <dbReference type="ARBA" id="ARBA00023136"/>
    </source>
</evidence>
<feature type="transmembrane region" description="Helical" evidence="6">
    <location>
        <begin position="53"/>
        <end position="71"/>
    </location>
</feature>
<feature type="transmembrane region" description="Helical" evidence="6">
    <location>
        <begin position="29"/>
        <end position="47"/>
    </location>
</feature>